<reference evidence="1" key="1">
    <citation type="submission" date="2023-04" db="EMBL/GenBank/DDBJ databases">
        <title>Draft Genome sequencing of Naganishia species isolated from polar environments using Oxford Nanopore Technology.</title>
        <authorList>
            <person name="Leo P."/>
            <person name="Venkateswaran K."/>
        </authorList>
    </citation>
    <scope>NUCLEOTIDE SEQUENCE</scope>
    <source>
        <strain evidence="1">MNA-CCFEE 5423</strain>
    </source>
</reference>
<sequence>MADLTQSSGDGPTFLQALGAGAVSGLSVDFLFFPIDTIKTRQQSAQGFWAAGGFKGVYKGVGMVGAGSAPGSATFFTTYEFLKKQLPRRFAAFKENPSLTHLVGSTGGEFMACLIRVPTEVVKSRAQISAYGKDVGTFGAAVKLMQIEGLRGFYRGFGITLARDIPFTAIQFPLYEKLKSLMSIHYLPHQRKPLPHEAALCGSMAGGFAGAISTPLDVVKTRVMLEAKSAHPNPNDPAASGSALSIPYRMRQIAQQEGVKTLFRGIVPRTTWISLGGAIFLGAYETVMKIIRKEEGEEE</sequence>
<evidence type="ECO:0000313" key="2">
    <source>
        <dbReference type="Proteomes" id="UP001227268"/>
    </source>
</evidence>
<keyword evidence="2" id="KW-1185">Reference proteome</keyword>
<comment type="caution">
    <text evidence="1">The sequence shown here is derived from an EMBL/GenBank/DDBJ whole genome shotgun (WGS) entry which is preliminary data.</text>
</comment>
<name>A0ACC2VFF1_9TREE</name>
<protein>
    <submittedName>
        <fullName evidence="1">Uncharacterized protein</fullName>
    </submittedName>
</protein>
<gene>
    <name evidence="1" type="ORF">QFC21_004699</name>
</gene>
<evidence type="ECO:0000313" key="1">
    <source>
        <dbReference type="EMBL" id="KAJ9097662.1"/>
    </source>
</evidence>
<organism evidence="1 2">
    <name type="scientific">Naganishia friedmannii</name>
    <dbReference type="NCBI Taxonomy" id="89922"/>
    <lineage>
        <taxon>Eukaryota</taxon>
        <taxon>Fungi</taxon>
        <taxon>Dikarya</taxon>
        <taxon>Basidiomycota</taxon>
        <taxon>Agaricomycotina</taxon>
        <taxon>Tremellomycetes</taxon>
        <taxon>Filobasidiales</taxon>
        <taxon>Filobasidiaceae</taxon>
        <taxon>Naganishia</taxon>
    </lineage>
</organism>
<dbReference type="Proteomes" id="UP001227268">
    <property type="component" value="Unassembled WGS sequence"/>
</dbReference>
<dbReference type="EMBL" id="JASBWT010000016">
    <property type="protein sequence ID" value="KAJ9097662.1"/>
    <property type="molecule type" value="Genomic_DNA"/>
</dbReference>
<accession>A0ACC2VFF1</accession>
<proteinExistence type="predicted"/>